<dbReference type="OrthoDB" id="5479211at2759"/>
<dbReference type="AlphaFoldDB" id="A0A3N4JU97"/>
<dbReference type="Proteomes" id="UP000276215">
    <property type="component" value="Unassembled WGS sequence"/>
</dbReference>
<protein>
    <submittedName>
        <fullName evidence="1">Uncharacterized protein</fullName>
    </submittedName>
</protein>
<reference evidence="1 2" key="1">
    <citation type="journal article" date="2018" name="Nat. Ecol. Evol.">
        <title>Pezizomycetes genomes reveal the molecular basis of ectomycorrhizal truffle lifestyle.</title>
        <authorList>
            <person name="Murat C."/>
            <person name="Payen T."/>
            <person name="Noel B."/>
            <person name="Kuo A."/>
            <person name="Morin E."/>
            <person name="Chen J."/>
            <person name="Kohler A."/>
            <person name="Krizsan K."/>
            <person name="Balestrini R."/>
            <person name="Da Silva C."/>
            <person name="Montanini B."/>
            <person name="Hainaut M."/>
            <person name="Levati E."/>
            <person name="Barry K.W."/>
            <person name="Belfiori B."/>
            <person name="Cichocki N."/>
            <person name="Clum A."/>
            <person name="Dockter R.B."/>
            <person name="Fauchery L."/>
            <person name="Guy J."/>
            <person name="Iotti M."/>
            <person name="Le Tacon F."/>
            <person name="Lindquist E.A."/>
            <person name="Lipzen A."/>
            <person name="Malagnac F."/>
            <person name="Mello A."/>
            <person name="Molinier V."/>
            <person name="Miyauchi S."/>
            <person name="Poulain J."/>
            <person name="Riccioni C."/>
            <person name="Rubini A."/>
            <person name="Sitrit Y."/>
            <person name="Splivallo R."/>
            <person name="Traeger S."/>
            <person name="Wang M."/>
            <person name="Zifcakova L."/>
            <person name="Wipf D."/>
            <person name="Zambonelli A."/>
            <person name="Paolocci F."/>
            <person name="Nowrousian M."/>
            <person name="Ottonello S."/>
            <person name="Baldrian P."/>
            <person name="Spatafora J.W."/>
            <person name="Henrissat B."/>
            <person name="Nagy L.G."/>
            <person name="Aury J.M."/>
            <person name="Wincker P."/>
            <person name="Grigoriev I.V."/>
            <person name="Bonfante P."/>
            <person name="Martin F.M."/>
        </authorList>
    </citation>
    <scope>NUCLEOTIDE SEQUENCE [LARGE SCALE GENOMIC DNA]</scope>
    <source>
        <strain evidence="1 2">120613-1</strain>
    </source>
</reference>
<keyword evidence="2" id="KW-1185">Reference proteome</keyword>
<dbReference type="EMBL" id="ML120379">
    <property type="protein sequence ID" value="RPB00599.1"/>
    <property type="molecule type" value="Genomic_DNA"/>
</dbReference>
<organism evidence="1 2">
    <name type="scientific">Choiromyces venosus 120613-1</name>
    <dbReference type="NCBI Taxonomy" id="1336337"/>
    <lineage>
        <taxon>Eukaryota</taxon>
        <taxon>Fungi</taxon>
        <taxon>Dikarya</taxon>
        <taxon>Ascomycota</taxon>
        <taxon>Pezizomycotina</taxon>
        <taxon>Pezizomycetes</taxon>
        <taxon>Pezizales</taxon>
        <taxon>Tuberaceae</taxon>
        <taxon>Choiromyces</taxon>
    </lineage>
</organism>
<proteinExistence type="predicted"/>
<accession>A0A3N4JU97</accession>
<evidence type="ECO:0000313" key="2">
    <source>
        <dbReference type="Proteomes" id="UP000276215"/>
    </source>
</evidence>
<name>A0A3N4JU97_9PEZI</name>
<sequence length="89" mass="10175">MPKYIKVTGMTAAGYFDLKVHMKTLLLPGTPGFEKRQFGNKECMDIYRNWLNYALETIGPRFFPEGGSGLIWPGHYQGYVCTCYSCMMC</sequence>
<evidence type="ECO:0000313" key="1">
    <source>
        <dbReference type="EMBL" id="RPB00599.1"/>
    </source>
</evidence>
<gene>
    <name evidence="1" type="ORF">L873DRAFT_1805077</name>
</gene>